<dbReference type="Proteomes" id="UP000274922">
    <property type="component" value="Unassembled WGS sequence"/>
</dbReference>
<evidence type="ECO:0000256" key="5">
    <source>
        <dbReference type="ARBA" id="ARBA00023136"/>
    </source>
</evidence>
<dbReference type="AlphaFoldDB" id="A0A4P9WZP6"/>
<keyword evidence="12" id="KW-1185">Reference proteome</keyword>
<dbReference type="GO" id="GO:0005789">
    <property type="term" value="C:endoplasmic reticulum membrane"/>
    <property type="evidence" value="ECO:0007669"/>
    <property type="project" value="TreeGrafter"/>
</dbReference>
<dbReference type="InterPro" id="IPR045888">
    <property type="entry name" value="Erv"/>
</dbReference>
<evidence type="ECO:0000256" key="6">
    <source>
        <dbReference type="SAM" id="Phobius"/>
    </source>
</evidence>
<evidence type="ECO:0000256" key="3">
    <source>
        <dbReference type="ARBA" id="ARBA00022692"/>
    </source>
</evidence>
<protein>
    <submittedName>
        <fullName evidence="9">DUF1692-domain-containing protein</fullName>
    </submittedName>
</protein>
<comment type="subcellular location">
    <subcellularLocation>
        <location evidence="1">Membrane</location>
        <topology evidence="1">Multi-pass membrane protein</topology>
    </subcellularLocation>
</comment>
<gene>
    <name evidence="9" type="ORF">CAUPRSCDRAFT_6111</name>
    <name evidence="10" type="ORF">CXG81DRAFT_15256</name>
</gene>
<dbReference type="GO" id="GO:0030134">
    <property type="term" value="C:COPII-coated ER to Golgi transport vesicle"/>
    <property type="evidence" value="ECO:0007669"/>
    <property type="project" value="TreeGrafter"/>
</dbReference>
<evidence type="ECO:0000313" key="12">
    <source>
        <dbReference type="Proteomes" id="UP000274922"/>
    </source>
</evidence>
<dbReference type="STRING" id="1555241.A0A4P9WZP6"/>
<proteinExistence type="inferred from homology"/>
<dbReference type="GO" id="GO:0006890">
    <property type="term" value="P:retrograde vesicle-mediated transport, Golgi to endoplasmic reticulum"/>
    <property type="evidence" value="ECO:0007669"/>
    <property type="project" value="TreeGrafter"/>
</dbReference>
<dbReference type="Pfam" id="PF13850">
    <property type="entry name" value="ERGIC_N"/>
    <property type="match status" value="1"/>
</dbReference>
<dbReference type="Proteomes" id="UP000268535">
    <property type="component" value="Unassembled WGS sequence"/>
</dbReference>
<evidence type="ECO:0000256" key="1">
    <source>
        <dbReference type="ARBA" id="ARBA00004141"/>
    </source>
</evidence>
<evidence type="ECO:0000256" key="4">
    <source>
        <dbReference type="ARBA" id="ARBA00022989"/>
    </source>
</evidence>
<feature type="domain" description="Endoplasmic reticulum vesicle transporter N-terminal" evidence="8">
    <location>
        <begin position="4"/>
        <end position="93"/>
    </location>
</feature>
<feature type="transmembrane region" description="Helical" evidence="6">
    <location>
        <begin position="309"/>
        <end position="330"/>
    </location>
</feature>
<feature type="transmembrane region" description="Helical" evidence="6">
    <location>
        <begin position="22"/>
        <end position="40"/>
    </location>
</feature>
<evidence type="ECO:0000313" key="10">
    <source>
        <dbReference type="EMBL" id="RKO98941.1"/>
    </source>
</evidence>
<feature type="transmembrane region" description="Helical" evidence="6">
    <location>
        <begin position="342"/>
        <end position="365"/>
    </location>
</feature>
<keyword evidence="4 6" id="KW-1133">Transmembrane helix</keyword>
<dbReference type="PANTHER" id="PTHR10984">
    <property type="entry name" value="ENDOPLASMIC RETICULUM-GOLGI INTERMEDIATE COMPARTMENT PROTEIN"/>
    <property type="match status" value="1"/>
</dbReference>
<sequence length="381" mass="42539">MGSFKDFDAYARPLEDFRVKTLSGATVTLLSGFIILILLLSEFRDWMTVQIHPSIEVDRGRKEKLWININATFPHIPCYLLSIDVMDVAGEHQNDIDHSMLKTRLDPAGLPVDVTRGAIGEKHDSNDDEIAKAKDPNYCGPCYGGEPANPNGCCNTCEDVRNAYIAKGWSFDSPDTMEQCRREGWSQKIAEQQDEGCNIHGHIEVNKVPGNFHFAPGKSFQQNHMHVHDLHAYHAGSQFDFTHTIHQLSFGKEDVNRINPLDGVSKTAPESAHMYQYFLKVVSTNNVYRSGREVPSNIYSVTEHEKSTAAGFGAGLPGVFFNFDISPMLITYTEYKKPLSHFLTDVCAIVGGIFTVAGIINSFVYTAEKTLKRKMDLGKAN</sequence>
<dbReference type="InterPro" id="IPR039542">
    <property type="entry name" value="Erv_N"/>
</dbReference>
<evidence type="ECO:0000256" key="2">
    <source>
        <dbReference type="ARBA" id="ARBA00005648"/>
    </source>
</evidence>
<evidence type="ECO:0000259" key="8">
    <source>
        <dbReference type="Pfam" id="PF13850"/>
    </source>
</evidence>
<dbReference type="EMBL" id="ML014340">
    <property type="protein sequence ID" value="RKO98941.1"/>
    <property type="molecule type" value="Genomic_DNA"/>
</dbReference>
<keyword evidence="5 6" id="KW-0472">Membrane</keyword>
<evidence type="ECO:0000259" key="7">
    <source>
        <dbReference type="Pfam" id="PF07970"/>
    </source>
</evidence>
<reference evidence="10" key="2">
    <citation type="submission" date="2018-04" db="EMBL/GenBank/DDBJ databases">
        <title>Leveraging single-cell genomics to expand the Fungal Tree of Life.</title>
        <authorList>
            <consortium name="DOE Joint Genome Institute"/>
            <person name="Ahrendt S.R."/>
            <person name="Quandt C.A."/>
            <person name="Ciobanu D."/>
            <person name="Clum A."/>
            <person name="Salamov A."/>
            <person name="Andreopoulos B."/>
            <person name="Cheng J.-F."/>
            <person name="Woyke T."/>
            <person name="Pelin A."/>
            <person name="Henrissat B."/>
            <person name="Benny G.L."/>
            <person name="Smith M.E."/>
            <person name="James T.Y."/>
            <person name="Grigoriev I.V."/>
        </authorList>
    </citation>
    <scope>NUCLEOTIDE SEQUENCE</scope>
    <source>
        <strain evidence="10">ATCC 52028</strain>
    </source>
</reference>
<dbReference type="GO" id="GO:0006888">
    <property type="term" value="P:endoplasmic reticulum to Golgi vesicle-mediated transport"/>
    <property type="evidence" value="ECO:0007669"/>
    <property type="project" value="TreeGrafter"/>
</dbReference>
<feature type="domain" description="Endoplasmic reticulum vesicle transporter C-terminal" evidence="7">
    <location>
        <begin position="142"/>
        <end position="360"/>
    </location>
</feature>
<dbReference type="EMBL" id="ML009187">
    <property type="protein sequence ID" value="RKO97708.1"/>
    <property type="molecule type" value="Genomic_DNA"/>
</dbReference>
<dbReference type="InterPro" id="IPR012936">
    <property type="entry name" value="Erv_C"/>
</dbReference>
<dbReference type="PANTHER" id="PTHR10984:SF25">
    <property type="entry name" value="ENDOPLASMIC RETICULUM-GOLGI INTERMEDIATE COMPARTMENT PROTEIN 3"/>
    <property type="match status" value="1"/>
</dbReference>
<accession>A0A4P9WZP6</accession>
<dbReference type="GO" id="GO:0000139">
    <property type="term" value="C:Golgi membrane"/>
    <property type="evidence" value="ECO:0007669"/>
    <property type="project" value="TreeGrafter"/>
</dbReference>
<keyword evidence="3 6" id="KW-0812">Transmembrane</keyword>
<organism evidence="10 12">
    <name type="scientific">Caulochytrium protostelioides</name>
    <dbReference type="NCBI Taxonomy" id="1555241"/>
    <lineage>
        <taxon>Eukaryota</taxon>
        <taxon>Fungi</taxon>
        <taxon>Fungi incertae sedis</taxon>
        <taxon>Chytridiomycota</taxon>
        <taxon>Chytridiomycota incertae sedis</taxon>
        <taxon>Chytridiomycetes</taxon>
        <taxon>Caulochytriales</taxon>
        <taxon>Caulochytriaceae</taxon>
        <taxon>Caulochytrium</taxon>
    </lineage>
</organism>
<reference evidence="11 12" key="1">
    <citation type="journal article" date="2018" name="Nat. Microbiol.">
        <title>Leveraging single-cell genomics to expand the fungal tree of life.</title>
        <authorList>
            <person name="Ahrendt S.R."/>
            <person name="Quandt C.A."/>
            <person name="Ciobanu D."/>
            <person name="Clum A."/>
            <person name="Salamov A."/>
            <person name="Andreopoulos B."/>
            <person name="Cheng J.F."/>
            <person name="Woyke T."/>
            <person name="Pelin A."/>
            <person name="Henrissat B."/>
            <person name="Reynolds N.K."/>
            <person name="Benny G.L."/>
            <person name="Smith M.E."/>
            <person name="James T.Y."/>
            <person name="Grigoriev I.V."/>
        </authorList>
    </citation>
    <scope>NUCLEOTIDE SEQUENCE [LARGE SCALE GENOMIC DNA]</scope>
    <source>
        <strain evidence="11 12">ATCC 52028</strain>
    </source>
</reference>
<dbReference type="Pfam" id="PF07970">
    <property type="entry name" value="COPIIcoated_ERV"/>
    <property type="match status" value="1"/>
</dbReference>
<evidence type="ECO:0000313" key="11">
    <source>
        <dbReference type="Proteomes" id="UP000268535"/>
    </source>
</evidence>
<comment type="similarity">
    <text evidence="2">Belongs to the ERGIC family.</text>
</comment>
<dbReference type="OrthoDB" id="270930at2759"/>
<reference evidence="9" key="3">
    <citation type="submission" date="2018-08" db="EMBL/GenBank/DDBJ databases">
        <title>Leveraging single-cell genomics to expand the Fungal Tree of Life.</title>
        <authorList>
            <consortium name="DOE Joint Genome Institute"/>
            <person name="Ahrendt S.R."/>
            <person name="Quandt C.A."/>
            <person name="Ciobanu D."/>
            <person name="Clum A."/>
            <person name="Salamov A."/>
            <person name="Andreopoulos B."/>
            <person name="Cheng J.-F."/>
            <person name="Woyke T."/>
            <person name="Pelin A."/>
            <person name="Henrissat B."/>
            <person name="Reynolds N."/>
            <person name="Benny G.L."/>
            <person name="Smith M.E."/>
            <person name="James T.Y."/>
            <person name="Grigoriev I.V."/>
        </authorList>
    </citation>
    <scope>NUCLEOTIDE SEQUENCE</scope>
    <source>
        <strain evidence="9">ATCC 52028</strain>
    </source>
</reference>
<evidence type="ECO:0000313" key="9">
    <source>
        <dbReference type="EMBL" id="RKO97708.1"/>
    </source>
</evidence>
<name>A0A4P9WZP6_9FUNG</name>